<dbReference type="CDD" id="cd23645">
    <property type="entry name" value="HFD_Dpb3-like"/>
    <property type="match status" value="1"/>
</dbReference>
<keyword evidence="2" id="KW-0539">Nucleus</keyword>
<evidence type="ECO:0000259" key="4">
    <source>
        <dbReference type="Pfam" id="PF00808"/>
    </source>
</evidence>
<feature type="compositionally biased region" description="Acidic residues" evidence="3">
    <location>
        <begin position="228"/>
        <end position="238"/>
    </location>
</feature>
<dbReference type="AlphaFoldDB" id="A0A8H3TYG6"/>
<evidence type="ECO:0000313" key="6">
    <source>
        <dbReference type="Proteomes" id="UP000620104"/>
    </source>
</evidence>
<evidence type="ECO:0000256" key="1">
    <source>
        <dbReference type="ARBA" id="ARBA00004123"/>
    </source>
</evidence>
<proteinExistence type="predicted"/>
<dbReference type="GO" id="GO:0046982">
    <property type="term" value="F:protein heterodimerization activity"/>
    <property type="evidence" value="ECO:0007669"/>
    <property type="project" value="InterPro"/>
</dbReference>
<sequence length="328" mass="34800">MTTPMEIDADILTTAVPEVLQPTVPEQEPAPTEPTTDAPISKKKGRPAGSVTTTTTTTKKKTVEERVPGTTGLPVARVKRILGADEDLQNIGREALFLLSIATEQFLKRMADSGYVKARMDGRKTVTLKDLSNAVKHQPEMEFLSDIIPAAVPLSVALATRKKNAQDPKAFSNLDNQPLSSLLPPVPMFPSKNPDFPDALVRRLKDPNKARSARKSAAAAAAAAAAMEGEEGEPEGEEVTSVKKPKAKPKARKSAVVGPDADATSGVETNAVEMDGLQSTSAEQTAMDVPLSRPKPIKKSVAKPKEPPAPAMIRGSSDAAEDAMDNVL</sequence>
<feature type="region of interest" description="Disordered" evidence="3">
    <location>
        <begin position="19"/>
        <end position="68"/>
    </location>
</feature>
<feature type="region of interest" description="Disordered" evidence="3">
    <location>
        <begin position="166"/>
        <end position="328"/>
    </location>
</feature>
<protein>
    <recommendedName>
        <fullName evidence="4">Transcription factor CBF/NF-Y/archaeal histone domain-containing protein</fullName>
    </recommendedName>
</protein>
<evidence type="ECO:0000256" key="2">
    <source>
        <dbReference type="ARBA" id="ARBA00023242"/>
    </source>
</evidence>
<dbReference type="OrthoDB" id="2595134at2759"/>
<dbReference type="GO" id="GO:0006261">
    <property type="term" value="P:DNA-templated DNA replication"/>
    <property type="evidence" value="ECO:0007669"/>
    <property type="project" value="TreeGrafter"/>
</dbReference>
<dbReference type="SUPFAM" id="SSF47113">
    <property type="entry name" value="Histone-fold"/>
    <property type="match status" value="1"/>
</dbReference>
<dbReference type="Pfam" id="PF00808">
    <property type="entry name" value="CBFD_NFYB_HMF"/>
    <property type="match status" value="1"/>
</dbReference>
<dbReference type="Gene3D" id="1.10.20.10">
    <property type="entry name" value="Histone, subunit A"/>
    <property type="match status" value="1"/>
</dbReference>
<reference evidence="5" key="1">
    <citation type="submission" date="2020-07" db="EMBL/GenBank/DDBJ databases">
        <title>Draft Genome Sequence of a Deep-Sea Yeast, Naganishia (Cryptococcus) liquefaciens strain N6.</title>
        <authorList>
            <person name="Han Y.W."/>
            <person name="Kajitani R."/>
            <person name="Morimoto H."/>
            <person name="Parhat M."/>
            <person name="Tsubouchi H."/>
            <person name="Bakenova O."/>
            <person name="Ogata M."/>
            <person name="Argunhan B."/>
            <person name="Aoki R."/>
            <person name="Kajiwara S."/>
            <person name="Itoh T."/>
            <person name="Iwasaki H."/>
        </authorList>
    </citation>
    <scope>NUCLEOTIDE SEQUENCE</scope>
    <source>
        <strain evidence="5">N6</strain>
    </source>
</reference>
<feature type="compositionally biased region" description="Basic residues" evidence="3">
    <location>
        <begin position="243"/>
        <end position="253"/>
    </location>
</feature>
<feature type="domain" description="Transcription factor CBF/NF-Y/archaeal histone" evidence="4">
    <location>
        <begin position="72"/>
        <end position="135"/>
    </location>
</feature>
<comment type="caution">
    <text evidence="5">The sequence shown here is derived from an EMBL/GenBank/DDBJ whole genome shotgun (WGS) entry which is preliminary data.</text>
</comment>
<comment type="subcellular location">
    <subcellularLocation>
        <location evidence="1">Nucleus</location>
    </subcellularLocation>
</comment>
<dbReference type="InterPro" id="IPR003958">
    <property type="entry name" value="CBFA_NFYB_domain"/>
</dbReference>
<dbReference type="PANTHER" id="PTHR10252:SF54">
    <property type="entry name" value="CHROMATIN ACCESSIBILITY COMPLEX PROTEIN 1"/>
    <property type="match status" value="1"/>
</dbReference>
<accession>A0A8H3TYG6</accession>
<dbReference type="Proteomes" id="UP000620104">
    <property type="component" value="Unassembled WGS sequence"/>
</dbReference>
<feature type="compositionally biased region" description="Acidic residues" evidence="3">
    <location>
        <begin position="319"/>
        <end position="328"/>
    </location>
</feature>
<organism evidence="5 6">
    <name type="scientific">Naganishia liquefaciens</name>
    <dbReference type="NCBI Taxonomy" id="104408"/>
    <lineage>
        <taxon>Eukaryota</taxon>
        <taxon>Fungi</taxon>
        <taxon>Dikarya</taxon>
        <taxon>Basidiomycota</taxon>
        <taxon>Agaricomycotina</taxon>
        <taxon>Tremellomycetes</taxon>
        <taxon>Filobasidiales</taxon>
        <taxon>Filobasidiaceae</taxon>
        <taxon>Naganishia</taxon>
    </lineage>
</organism>
<dbReference type="PANTHER" id="PTHR10252">
    <property type="entry name" value="HISTONE-LIKE TRANSCRIPTION FACTOR CCAAT-RELATED"/>
    <property type="match status" value="1"/>
</dbReference>
<gene>
    <name evidence="5" type="ORF">NliqN6_5819</name>
</gene>
<evidence type="ECO:0000256" key="3">
    <source>
        <dbReference type="SAM" id="MobiDB-lite"/>
    </source>
</evidence>
<feature type="compositionally biased region" description="Low complexity" evidence="3">
    <location>
        <begin position="21"/>
        <end position="39"/>
    </location>
</feature>
<feature type="compositionally biased region" description="Basic and acidic residues" evidence="3">
    <location>
        <begin position="200"/>
        <end position="209"/>
    </location>
</feature>
<feature type="compositionally biased region" description="Low complexity" evidence="3">
    <location>
        <begin position="215"/>
        <end position="226"/>
    </location>
</feature>
<evidence type="ECO:0000313" key="5">
    <source>
        <dbReference type="EMBL" id="GHJ89417.1"/>
    </source>
</evidence>
<name>A0A8H3TYG6_9TREE</name>
<dbReference type="EMBL" id="BLZA01000043">
    <property type="protein sequence ID" value="GHJ89417.1"/>
    <property type="molecule type" value="Genomic_DNA"/>
</dbReference>
<dbReference type="InterPro" id="IPR050568">
    <property type="entry name" value="Transcr_DNA_Rep_Reg"/>
</dbReference>
<keyword evidence="6" id="KW-1185">Reference proteome</keyword>
<dbReference type="GO" id="GO:0008623">
    <property type="term" value="C:CHRAC"/>
    <property type="evidence" value="ECO:0007669"/>
    <property type="project" value="TreeGrafter"/>
</dbReference>
<dbReference type="InterPro" id="IPR009072">
    <property type="entry name" value="Histone-fold"/>
</dbReference>